<gene>
    <name evidence="1" type="ORF">Slati_1402800</name>
</gene>
<dbReference type="AlphaFoldDB" id="A0AAW2X3I9"/>
<dbReference type="PANTHER" id="PTHR46695:SF15">
    <property type="entry name" value="ZINC FINGER CCCH DOMAIN-CONTAINING PROTEIN 44-LIKE ISOFORM X1"/>
    <property type="match status" value="1"/>
</dbReference>
<organism evidence="1">
    <name type="scientific">Sesamum latifolium</name>
    <dbReference type="NCBI Taxonomy" id="2727402"/>
    <lineage>
        <taxon>Eukaryota</taxon>
        <taxon>Viridiplantae</taxon>
        <taxon>Streptophyta</taxon>
        <taxon>Embryophyta</taxon>
        <taxon>Tracheophyta</taxon>
        <taxon>Spermatophyta</taxon>
        <taxon>Magnoliopsida</taxon>
        <taxon>eudicotyledons</taxon>
        <taxon>Gunneridae</taxon>
        <taxon>Pentapetalae</taxon>
        <taxon>asterids</taxon>
        <taxon>lamiids</taxon>
        <taxon>Lamiales</taxon>
        <taxon>Pedaliaceae</taxon>
        <taxon>Sesamum</taxon>
    </lineage>
</organism>
<dbReference type="PANTHER" id="PTHR46695">
    <property type="entry name" value="ZINC FINGER CCCH DOMAIN-CONTAINING PROTEIN 44-RELATED"/>
    <property type="match status" value="1"/>
</dbReference>
<name>A0AAW2X3I9_9LAMI</name>
<proteinExistence type="predicted"/>
<dbReference type="EMBL" id="JACGWN010000005">
    <property type="protein sequence ID" value="KAL0448464.1"/>
    <property type="molecule type" value="Genomic_DNA"/>
</dbReference>
<accession>A0AAW2X3I9</accession>
<evidence type="ECO:0000313" key="1">
    <source>
        <dbReference type="EMBL" id="KAL0448464.1"/>
    </source>
</evidence>
<protein>
    <submittedName>
        <fullName evidence="1">Zinc finger CCCH domain-containing protein 44</fullName>
    </submittedName>
</protein>
<reference evidence="1" key="2">
    <citation type="journal article" date="2024" name="Plant">
        <title>Genomic evolution and insights into agronomic trait innovations of Sesamum species.</title>
        <authorList>
            <person name="Miao H."/>
            <person name="Wang L."/>
            <person name="Qu L."/>
            <person name="Liu H."/>
            <person name="Sun Y."/>
            <person name="Le M."/>
            <person name="Wang Q."/>
            <person name="Wei S."/>
            <person name="Zheng Y."/>
            <person name="Lin W."/>
            <person name="Duan Y."/>
            <person name="Cao H."/>
            <person name="Xiong S."/>
            <person name="Wang X."/>
            <person name="Wei L."/>
            <person name="Li C."/>
            <person name="Ma Q."/>
            <person name="Ju M."/>
            <person name="Zhao R."/>
            <person name="Li G."/>
            <person name="Mu C."/>
            <person name="Tian Q."/>
            <person name="Mei H."/>
            <person name="Zhang T."/>
            <person name="Gao T."/>
            <person name="Zhang H."/>
        </authorList>
    </citation>
    <scope>NUCLEOTIDE SEQUENCE</scope>
    <source>
        <strain evidence="1">KEN1</strain>
    </source>
</reference>
<sequence length="253" mass="28522">MKVLTFRTSLGLFMQVQVDFDDKSSWEYLFKVYWVYLKEKLSLTLSELSQAKKPWKDVAAVACKPQLSDVLRTAVNGKVSISSRSTEHSELNKAHMEINLLQNDGLATAVSSIDNHGAKLNRDKVEDGPSHSVDTVKQNMDEVTDEPSINKATDEQGIKEATYKPSTEKKQDYPTIVKDSDKPCICKITNSKDSDKPSIDCITEWASKDLLEFVTHMKHGDTSAISQFDVQTLLLIYKEIKKKQPSVTFLVCR</sequence>
<reference evidence="1" key="1">
    <citation type="submission" date="2020-06" db="EMBL/GenBank/DDBJ databases">
        <authorList>
            <person name="Li T."/>
            <person name="Hu X."/>
            <person name="Zhang T."/>
            <person name="Song X."/>
            <person name="Zhang H."/>
            <person name="Dai N."/>
            <person name="Sheng W."/>
            <person name="Hou X."/>
            <person name="Wei L."/>
        </authorList>
    </citation>
    <scope>NUCLEOTIDE SEQUENCE</scope>
    <source>
        <strain evidence="1">KEN1</strain>
        <tissue evidence="1">Leaf</tissue>
    </source>
</reference>
<comment type="caution">
    <text evidence="1">The sequence shown here is derived from an EMBL/GenBank/DDBJ whole genome shotgun (WGS) entry which is preliminary data.</text>
</comment>